<keyword evidence="1" id="KW-0812">Transmembrane</keyword>
<keyword evidence="3" id="KW-1185">Reference proteome</keyword>
<feature type="transmembrane region" description="Helical" evidence="1">
    <location>
        <begin position="245"/>
        <end position="271"/>
    </location>
</feature>
<evidence type="ECO:0000313" key="3">
    <source>
        <dbReference type="Proteomes" id="UP000193900"/>
    </source>
</evidence>
<feature type="transmembrane region" description="Helical" evidence="1">
    <location>
        <begin position="66"/>
        <end position="87"/>
    </location>
</feature>
<dbReference type="OrthoDB" id="9809543at2"/>
<keyword evidence="1" id="KW-1133">Transmembrane helix</keyword>
<dbReference type="EMBL" id="FWFZ01000002">
    <property type="protein sequence ID" value="SLN22363.1"/>
    <property type="molecule type" value="Genomic_DNA"/>
</dbReference>
<gene>
    <name evidence="2" type="ORF">ROA7023_00631</name>
</gene>
<dbReference type="InterPro" id="IPR018692">
    <property type="entry name" value="DUF2189"/>
</dbReference>
<evidence type="ECO:0008006" key="4">
    <source>
        <dbReference type="Google" id="ProtNLM"/>
    </source>
</evidence>
<dbReference type="RefSeq" id="WP_085877546.1">
    <property type="nucleotide sequence ID" value="NZ_FWFZ01000002.1"/>
</dbReference>
<dbReference type="Pfam" id="PF09955">
    <property type="entry name" value="DUF2189"/>
    <property type="match status" value="1"/>
</dbReference>
<feature type="transmembrane region" description="Helical" evidence="1">
    <location>
        <begin position="140"/>
        <end position="163"/>
    </location>
</feature>
<evidence type="ECO:0000313" key="2">
    <source>
        <dbReference type="EMBL" id="SLN22363.1"/>
    </source>
</evidence>
<name>A0A1Y5RQX1_9RHOB</name>
<dbReference type="AlphaFoldDB" id="A0A1Y5RQX1"/>
<reference evidence="2 3" key="1">
    <citation type="submission" date="2017-03" db="EMBL/GenBank/DDBJ databases">
        <authorList>
            <person name="Afonso C.L."/>
            <person name="Miller P.J."/>
            <person name="Scott M.A."/>
            <person name="Spackman E."/>
            <person name="Goraichik I."/>
            <person name="Dimitrov K.M."/>
            <person name="Suarez D.L."/>
            <person name="Swayne D.E."/>
        </authorList>
    </citation>
    <scope>NUCLEOTIDE SEQUENCE [LARGE SCALE GENOMIC DNA]</scope>
    <source>
        <strain evidence="2 3">CECT 7023</strain>
    </source>
</reference>
<sequence>MAQTIGNPLSWAAKALGGTAEHVSTSVDRIGGDAPVEIRVNTLTIDDLRGALRLGLDDFAAVRADVLMLVVLYPVMGLVLAGVGLQLALLPLLFPLAAGFALLGPLAAVGLYEMSRLREAGETPGWGAAFALIGRPRFGALLVLGAAHLVIFAGWLLAAWAIYEVTLGPTPPTSATAFLSDVFTTGAGWAMLILGMAVGLGFALLVLATSVVSFPMLLDRNIGVPRAIVTSVAVARANPRVIGTWGLIVAATLLIGSIPLLIGLVVALPVLGHATWHIYRRAISYA</sequence>
<accession>A0A1Y5RQX1</accession>
<evidence type="ECO:0000256" key="1">
    <source>
        <dbReference type="SAM" id="Phobius"/>
    </source>
</evidence>
<organism evidence="2 3">
    <name type="scientific">Roseisalinus antarcticus</name>
    <dbReference type="NCBI Taxonomy" id="254357"/>
    <lineage>
        <taxon>Bacteria</taxon>
        <taxon>Pseudomonadati</taxon>
        <taxon>Pseudomonadota</taxon>
        <taxon>Alphaproteobacteria</taxon>
        <taxon>Rhodobacterales</taxon>
        <taxon>Roseobacteraceae</taxon>
        <taxon>Roseisalinus</taxon>
    </lineage>
</organism>
<feature type="transmembrane region" description="Helical" evidence="1">
    <location>
        <begin position="93"/>
        <end position="112"/>
    </location>
</feature>
<dbReference type="Proteomes" id="UP000193900">
    <property type="component" value="Unassembled WGS sequence"/>
</dbReference>
<proteinExistence type="predicted"/>
<feature type="transmembrane region" description="Helical" evidence="1">
    <location>
        <begin position="189"/>
        <end position="218"/>
    </location>
</feature>
<protein>
    <recommendedName>
        <fullName evidence="4">DUF2189 domain-containing protein</fullName>
    </recommendedName>
</protein>
<keyword evidence="1" id="KW-0472">Membrane</keyword>